<dbReference type="STRING" id="334253.SAMN04487943_101250"/>
<gene>
    <name evidence="1" type="ORF">SAMN04487943_101250</name>
</gene>
<dbReference type="RefSeq" id="WP_091479968.1">
    <property type="nucleotide sequence ID" value="NZ_FOTR01000001.1"/>
</dbReference>
<proteinExistence type="predicted"/>
<keyword evidence="2" id="KW-1185">Reference proteome</keyword>
<organism evidence="1 2">
    <name type="scientific">Gracilibacillus orientalis</name>
    <dbReference type="NCBI Taxonomy" id="334253"/>
    <lineage>
        <taxon>Bacteria</taxon>
        <taxon>Bacillati</taxon>
        <taxon>Bacillota</taxon>
        <taxon>Bacilli</taxon>
        <taxon>Bacillales</taxon>
        <taxon>Bacillaceae</taxon>
        <taxon>Gracilibacillus</taxon>
    </lineage>
</organism>
<dbReference type="AlphaFoldDB" id="A0A1I4H6H8"/>
<dbReference type="OrthoDB" id="92877at2"/>
<evidence type="ECO:0000313" key="2">
    <source>
        <dbReference type="Proteomes" id="UP000198565"/>
    </source>
</evidence>
<dbReference type="Proteomes" id="UP000198565">
    <property type="component" value="Unassembled WGS sequence"/>
</dbReference>
<accession>A0A1I4H6H8</accession>
<sequence>MNKTREIPWQSILKNWMKKPRSIVYSRYFPYLPGRIAHYLHIESLKLRKERVQWLINLIIKYDIQEIDERFYELLPMEKAERESFQTPL</sequence>
<reference evidence="2" key="1">
    <citation type="submission" date="2016-10" db="EMBL/GenBank/DDBJ databases">
        <authorList>
            <person name="Varghese N."/>
            <person name="Submissions S."/>
        </authorList>
    </citation>
    <scope>NUCLEOTIDE SEQUENCE [LARGE SCALE GENOMIC DNA]</scope>
    <source>
        <strain evidence="2">CGMCC 1.4250</strain>
    </source>
</reference>
<protein>
    <submittedName>
        <fullName evidence="1">Uncharacterized protein</fullName>
    </submittedName>
</protein>
<dbReference type="EMBL" id="FOTR01000001">
    <property type="protein sequence ID" value="SFL37785.1"/>
    <property type="molecule type" value="Genomic_DNA"/>
</dbReference>
<name>A0A1I4H6H8_9BACI</name>
<evidence type="ECO:0000313" key="1">
    <source>
        <dbReference type="EMBL" id="SFL37785.1"/>
    </source>
</evidence>